<keyword evidence="5" id="KW-1185">Reference proteome</keyword>
<gene>
    <name evidence="4" type="ORF">AAG747_08190</name>
</gene>
<dbReference type="AlphaFoldDB" id="A0AAW9S4K8"/>
<proteinExistence type="predicted"/>
<evidence type="ECO:0000313" key="5">
    <source>
        <dbReference type="Proteomes" id="UP001403385"/>
    </source>
</evidence>
<dbReference type="RefSeq" id="WP_346820665.1">
    <property type="nucleotide sequence ID" value="NZ_JBDKWZ010000004.1"/>
</dbReference>
<feature type="domain" description="Tryptophan synthase beta chain-like PALP" evidence="3">
    <location>
        <begin position="44"/>
        <end position="350"/>
    </location>
</feature>
<dbReference type="InterPro" id="IPR050214">
    <property type="entry name" value="Cys_Synth/Cystath_Beta-Synth"/>
</dbReference>
<dbReference type="EMBL" id="JBDKWZ010000004">
    <property type="protein sequence ID" value="MEN7547884.1"/>
    <property type="molecule type" value="Genomic_DNA"/>
</dbReference>
<comment type="caution">
    <text evidence="4">The sequence shown here is derived from an EMBL/GenBank/DDBJ whole genome shotgun (WGS) entry which is preliminary data.</text>
</comment>
<reference evidence="4 5" key="1">
    <citation type="submission" date="2024-04" db="EMBL/GenBank/DDBJ databases">
        <title>Novel genus in family Flammeovirgaceae.</title>
        <authorList>
            <person name="Nguyen T.H."/>
            <person name="Vuong T.Q."/>
            <person name="Le H."/>
            <person name="Kim S.-G."/>
        </authorList>
    </citation>
    <scope>NUCLEOTIDE SEQUENCE [LARGE SCALE GENOMIC DNA]</scope>
    <source>
        <strain evidence="4 5">JCM 23209</strain>
    </source>
</reference>
<dbReference type="SUPFAM" id="SSF53686">
    <property type="entry name" value="Tryptophan synthase beta subunit-like PLP-dependent enzymes"/>
    <property type="match status" value="1"/>
</dbReference>
<organism evidence="4 5">
    <name type="scientific">Rapidithrix thailandica</name>
    <dbReference type="NCBI Taxonomy" id="413964"/>
    <lineage>
        <taxon>Bacteria</taxon>
        <taxon>Pseudomonadati</taxon>
        <taxon>Bacteroidota</taxon>
        <taxon>Cytophagia</taxon>
        <taxon>Cytophagales</taxon>
        <taxon>Flammeovirgaceae</taxon>
        <taxon>Rapidithrix</taxon>
    </lineage>
</organism>
<dbReference type="Proteomes" id="UP001403385">
    <property type="component" value="Unassembled WGS sequence"/>
</dbReference>
<accession>A0AAW9S4K8</accession>
<dbReference type="InterPro" id="IPR001926">
    <property type="entry name" value="TrpB-like_PALP"/>
</dbReference>
<sequence>MDKFNLDHFGFDFSSDWAVSLELFNNSQTSLEEKLEVYTDIVDSEVGDTPMLRVRNLERFTGIRQLFLKFEGGNPTGTHKDRIAFAQCLDALRRGFDTLSVATCGNYGVSIALSSKLAGLKCRVYIPEAYHTQRVKEMEELGAVITRTPGDYEKAVTISMEEAEKNDWYDANPGGKNTPIQLDAYGSIAYEIYDELRDAPKIVACPVSNGTLVAGIYKGFVSLFRRGKTSRVPLMVAGSSFKKNPIVEAHLKNKLSCEDLDPKFIKESMVNEPLINWHSFDGDLALDALRKTQGWAGNISDKKMLELSKMLKEKEGMNVLPASTAGLAALLQKHPTEKMVNDRFVVVLTGRKA</sequence>
<dbReference type="NCBIfam" id="NF004996">
    <property type="entry name" value="PRK06381.1"/>
    <property type="match status" value="1"/>
</dbReference>
<name>A0AAW9S4K8_9BACT</name>
<dbReference type="InterPro" id="IPR036052">
    <property type="entry name" value="TrpB-like_PALP_sf"/>
</dbReference>
<dbReference type="Pfam" id="PF00291">
    <property type="entry name" value="PALP"/>
    <property type="match status" value="1"/>
</dbReference>
<protein>
    <submittedName>
        <fullName evidence="4">Pyridoxal-phosphate dependent enzyme</fullName>
    </submittedName>
</protein>
<dbReference type="PANTHER" id="PTHR10314">
    <property type="entry name" value="CYSTATHIONINE BETA-SYNTHASE"/>
    <property type="match status" value="1"/>
</dbReference>
<evidence type="ECO:0000259" key="3">
    <source>
        <dbReference type="Pfam" id="PF00291"/>
    </source>
</evidence>
<keyword evidence="2" id="KW-0663">Pyridoxal phosphate</keyword>
<dbReference type="GO" id="GO:1901605">
    <property type="term" value="P:alpha-amino acid metabolic process"/>
    <property type="evidence" value="ECO:0007669"/>
    <property type="project" value="UniProtKB-ARBA"/>
</dbReference>
<dbReference type="Gene3D" id="3.40.50.1100">
    <property type="match status" value="2"/>
</dbReference>
<evidence type="ECO:0000256" key="1">
    <source>
        <dbReference type="ARBA" id="ARBA00001933"/>
    </source>
</evidence>
<evidence type="ECO:0000256" key="2">
    <source>
        <dbReference type="ARBA" id="ARBA00022898"/>
    </source>
</evidence>
<evidence type="ECO:0000313" key="4">
    <source>
        <dbReference type="EMBL" id="MEN7547884.1"/>
    </source>
</evidence>
<comment type="cofactor">
    <cofactor evidence="1">
        <name>pyridoxal 5'-phosphate</name>
        <dbReference type="ChEBI" id="CHEBI:597326"/>
    </cofactor>
</comment>